<feature type="domain" description="Response regulatory" evidence="3">
    <location>
        <begin position="26"/>
        <end position="145"/>
    </location>
</feature>
<dbReference type="Gene3D" id="3.40.50.2300">
    <property type="match status" value="1"/>
</dbReference>
<sequence>MRRVSSAGSLPASNSPSAAPDRRTWTVLVYSHRPEVREAVVTAVGRRPAPDLGRVRYVEASGVAEVLAACDAGEIDLAILDGEAQPTGGMGLARQLKDEIADCPPIVISVRRADDRWLATWSRADAVLVHPLDPLTAAETVADVLRGLGSTAPATT</sequence>
<keyword evidence="5" id="KW-1185">Reference proteome</keyword>
<evidence type="ECO:0000259" key="3">
    <source>
        <dbReference type="PROSITE" id="PS50110"/>
    </source>
</evidence>
<evidence type="ECO:0000313" key="5">
    <source>
        <dbReference type="Proteomes" id="UP001500325"/>
    </source>
</evidence>
<dbReference type="InterPro" id="IPR011006">
    <property type="entry name" value="CheY-like_superfamily"/>
</dbReference>
<dbReference type="PROSITE" id="PS50110">
    <property type="entry name" value="RESPONSE_REGULATORY"/>
    <property type="match status" value="1"/>
</dbReference>
<comment type="caution">
    <text evidence="4">The sequence shown here is derived from an EMBL/GenBank/DDBJ whole genome shotgun (WGS) entry which is preliminary data.</text>
</comment>
<dbReference type="SUPFAM" id="SSF52172">
    <property type="entry name" value="CheY-like"/>
    <property type="match status" value="1"/>
</dbReference>
<accession>A0ABP8W5C5</accession>
<reference evidence="5" key="1">
    <citation type="journal article" date="2019" name="Int. J. Syst. Evol. Microbiol.">
        <title>The Global Catalogue of Microorganisms (GCM) 10K type strain sequencing project: providing services to taxonomists for standard genome sequencing and annotation.</title>
        <authorList>
            <consortium name="The Broad Institute Genomics Platform"/>
            <consortium name="The Broad Institute Genome Sequencing Center for Infectious Disease"/>
            <person name="Wu L."/>
            <person name="Ma J."/>
        </authorList>
    </citation>
    <scope>NUCLEOTIDE SEQUENCE [LARGE SCALE GENOMIC DNA]</scope>
    <source>
        <strain evidence="5">JCM 18055</strain>
    </source>
</reference>
<feature type="modified residue" description="4-aspartylphosphate" evidence="1">
    <location>
        <position position="81"/>
    </location>
</feature>
<proteinExistence type="predicted"/>
<feature type="region of interest" description="Disordered" evidence="2">
    <location>
        <begin position="1"/>
        <end position="20"/>
    </location>
</feature>
<evidence type="ECO:0000256" key="2">
    <source>
        <dbReference type="SAM" id="MobiDB-lite"/>
    </source>
</evidence>
<feature type="compositionally biased region" description="Low complexity" evidence="2">
    <location>
        <begin position="1"/>
        <end position="19"/>
    </location>
</feature>
<dbReference type="Proteomes" id="UP001500325">
    <property type="component" value="Unassembled WGS sequence"/>
</dbReference>
<gene>
    <name evidence="4" type="ORF">GCM10023215_14700</name>
</gene>
<name>A0ABP8W5C5_9PSEU</name>
<evidence type="ECO:0000313" key="4">
    <source>
        <dbReference type="EMBL" id="GAA4681887.1"/>
    </source>
</evidence>
<dbReference type="EMBL" id="BAABIC010000004">
    <property type="protein sequence ID" value="GAA4681887.1"/>
    <property type="molecule type" value="Genomic_DNA"/>
</dbReference>
<dbReference type="InterPro" id="IPR001789">
    <property type="entry name" value="Sig_transdc_resp-reg_receiver"/>
</dbReference>
<protein>
    <recommendedName>
        <fullName evidence="3">Response regulatory domain-containing protein</fullName>
    </recommendedName>
</protein>
<evidence type="ECO:0000256" key="1">
    <source>
        <dbReference type="PROSITE-ProRule" id="PRU00169"/>
    </source>
</evidence>
<organism evidence="4 5">
    <name type="scientific">Pseudonocardia yuanmonensis</name>
    <dbReference type="NCBI Taxonomy" id="1095914"/>
    <lineage>
        <taxon>Bacteria</taxon>
        <taxon>Bacillati</taxon>
        <taxon>Actinomycetota</taxon>
        <taxon>Actinomycetes</taxon>
        <taxon>Pseudonocardiales</taxon>
        <taxon>Pseudonocardiaceae</taxon>
        <taxon>Pseudonocardia</taxon>
    </lineage>
</organism>
<keyword evidence="1" id="KW-0597">Phosphoprotein</keyword>